<evidence type="ECO:0000256" key="3">
    <source>
        <dbReference type="ARBA" id="ARBA00004961"/>
    </source>
</evidence>
<comment type="catalytic activity">
    <reaction evidence="1 7">
        <text>6-phospho-D-glucono-1,5-lactone + H2O = 6-phospho-D-gluconate + H(+)</text>
        <dbReference type="Rhea" id="RHEA:12556"/>
        <dbReference type="ChEBI" id="CHEBI:15377"/>
        <dbReference type="ChEBI" id="CHEBI:15378"/>
        <dbReference type="ChEBI" id="CHEBI:57955"/>
        <dbReference type="ChEBI" id="CHEBI:58759"/>
        <dbReference type="EC" id="3.1.1.31"/>
    </reaction>
</comment>
<dbReference type="NCBIfam" id="TIGR01198">
    <property type="entry name" value="pgl"/>
    <property type="match status" value="1"/>
</dbReference>
<organism evidence="9 10">
    <name type="scientific">Nitratireductor basaltis</name>
    <dbReference type="NCBI Taxonomy" id="472175"/>
    <lineage>
        <taxon>Bacteria</taxon>
        <taxon>Pseudomonadati</taxon>
        <taxon>Pseudomonadota</taxon>
        <taxon>Alphaproteobacteria</taxon>
        <taxon>Hyphomicrobiales</taxon>
        <taxon>Phyllobacteriaceae</taxon>
        <taxon>Nitratireductor</taxon>
    </lineage>
</organism>
<evidence type="ECO:0000256" key="1">
    <source>
        <dbReference type="ARBA" id="ARBA00000832"/>
    </source>
</evidence>
<dbReference type="InterPro" id="IPR006148">
    <property type="entry name" value="Glc/Gal-6P_isomerase"/>
</dbReference>
<dbReference type="GO" id="GO:0005975">
    <property type="term" value="P:carbohydrate metabolic process"/>
    <property type="evidence" value="ECO:0007669"/>
    <property type="project" value="UniProtKB-UniRule"/>
</dbReference>
<comment type="caution">
    <text evidence="9">The sequence shown here is derived from an EMBL/GenBank/DDBJ whole genome shotgun (WGS) entry which is preliminary data.</text>
</comment>
<sequence length="238" mass="25689">MTEVKWHEFASAQPLAEALAETVANRLREAIEARGLAVIAVSGGSTPPPFFNALSRKELDWAKVTVTLVDERFVPPSSERSNARLVAHHLLQNEAAKADFVPLYRECDEARDAAAQASAAMESISAIDVVVLGMGTDKHTASFFPDAGNIREILEQDDGDSVLCVEAPSAGEPRLTLSVPRVIGAPFVALHIEGIDKKDAFNDAIAQQEGTLSPIRAVTERLGKALHVYWAPKQDKTP</sequence>
<dbReference type="CDD" id="cd01400">
    <property type="entry name" value="6PGL"/>
    <property type="match status" value="1"/>
</dbReference>
<dbReference type="Gene3D" id="3.40.50.1360">
    <property type="match status" value="1"/>
</dbReference>
<dbReference type="PANTHER" id="PTHR11054:SF0">
    <property type="entry name" value="6-PHOSPHOGLUCONOLACTONASE"/>
    <property type="match status" value="1"/>
</dbReference>
<keyword evidence="10" id="KW-1185">Reference proteome</keyword>
<dbReference type="EMBL" id="JMQM01000001">
    <property type="protein sequence ID" value="KFB11126.1"/>
    <property type="molecule type" value="Genomic_DNA"/>
</dbReference>
<protein>
    <recommendedName>
        <fullName evidence="6 7">6-phosphogluconolactonase</fullName>
        <shortName evidence="7">6PGL</shortName>
        <ecNumber evidence="5 7">3.1.1.31</ecNumber>
    </recommendedName>
</protein>
<dbReference type="OrthoDB" id="9810967at2"/>
<proteinExistence type="inferred from homology"/>
<dbReference type="InterPro" id="IPR039104">
    <property type="entry name" value="6PGL"/>
</dbReference>
<evidence type="ECO:0000256" key="7">
    <source>
        <dbReference type="RuleBase" id="RU365095"/>
    </source>
</evidence>
<dbReference type="EC" id="3.1.1.31" evidence="5 7"/>
<evidence type="ECO:0000256" key="6">
    <source>
        <dbReference type="ARBA" id="ARBA00020337"/>
    </source>
</evidence>
<evidence type="ECO:0000259" key="8">
    <source>
        <dbReference type="Pfam" id="PF01182"/>
    </source>
</evidence>
<name>A0A084UDU0_9HYPH</name>
<dbReference type="eggNOG" id="COG0363">
    <property type="taxonomic scope" value="Bacteria"/>
</dbReference>
<keyword evidence="7" id="KW-0378">Hydrolase</keyword>
<accession>A0A084UDU0</accession>
<reference evidence="9 10" key="1">
    <citation type="submission" date="2014-05" db="EMBL/GenBank/DDBJ databases">
        <title>Draft Genome Sequence of Nitratireductor basaltis Strain UMTGB225, A Marine Bacterium Isolated from Green Barrel Tunicate.</title>
        <authorList>
            <person name="Gan H.Y."/>
        </authorList>
    </citation>
    <scope>NUCLEOTIDE SEQUENCE [LARGE SCALE GENOMIC DNA]</scope>
    <source>
        <strain evidence="9 10">UMTGB225</strain>
    </source>
</reference>
<dbReference type="Proteomes" id="UP000053675">
    <property type="component" value="Unassembled WGS sequence"/>
</dbReference>
<dbReference type="UniPathway" id="UPA00115">
    <property type="reaction ID" value="UER00409"/>
</dbReference>
<dbReference type="RefSeq" id="WP_036482687.1">
    <property type="nucleotide sequence ID" value="NZ_JMQM01000001.1"/>
</dbReference>
<evidence type="ECO:0000313" key="9">
    <source>
        <dbReference type="EMBL" id="KFB11126.1"/>
    </source>
</evidence>
<evidence type="ECO:0000256" key="4">
    <source>
        <dbReference type="ARBA" id="ARBA00010662"/>
    </source>
</evidence>
<dbReference type="STRING" id="472175.EL18_02170"/>
<evidence type="ECO:0000256" key="2">
    <source>
        <dbReference type="ARBA" id="ARBA00002681"/>
    </source>
</evidence>
<dbReference type="GO" id="GO:0006098">
    <property type="term" value="P:pentose-phosphate shunt"/>
    <property type="evidence" value="ECO:0007669"/>
    <property type="project" value="UniProtKB-UniPathway"/>
</dbReference>
<dbReference type="PATRIC" id="fig|472175.3.peg.2160"/>
<dbReference type="SUPFAM" id="SSF100950">
    <property type="entry name" value="NagB/RpiA/CoA transferase-like"/>
    <property type="match status" value="1"/>
</dbReference>
<evidence type="ECO:0000256" key="5">
    <source>
        <dbReference type="ARBA" id="ARBA00013198"/>
    </source>
</evidence>
<dbReference type="InterPro" id="IPR037171">
    <property type="entry name" value="NagB/RpiA_transferase-like"/>
</dbReference>
<dbReference type="PANTHER" id="PTHR11054">
    <property type="entry name" value="6-PHOSPHOGLUCONOLACTONASE"/>
    <property type="match status" value="1"/>
</dbReference>
<dbReference type="InterPro" id="IPR005900">
    <property type="entry name" value="6-phosphogluconolactonase_DevB"/>
</dbReference>
<comment type="similarity">
    <text evidence="4 7">Belongs to the glucosamine/galactosamine-6-phosphate isomerase family. 6-phosphogluconolactonase subfamily.</text>
</comment>
<feature type="domain" description="Glucosamine/galactosamine-6-phosphate isomerase" evidence="8">
    <location>
        <begin position="11"/>
        <end position="222"/>
    </location>
</feature>
<gene>
    <name evidence="7" type="primary">pgl</name>
    <name evidence="9" type="ORF">EL18_02170</name>
</gene>
<dbReference type="Pfam" id="PF01182">
    <property type="entry name" value="Glucosamine_iso"/>
    <property type="match status" value="1"/>
</dbReference>
<dbReference type="AlphaFoldDB" id="A0A084UDU0"/>
<evidence type="ECO:0000313" key="10">
    <source>
        <dbReference type="Proteomes" id="UP000053675"/>
    </source>
</evidence>
<comment type="pathway">
    <text evidence="3 7">Carbohydrate degradation; pentose phosphate pathway; D-ribulose 5-phosphate from D-glucose 6-phosphate (oxidative stage): step 2/3.</text>
</comment>
<dbReference type="GO" id="GO:0017057">
    <property type="term" value="F:6-phosphogluconolactonase activity"/>
    <property type="evidence" value="ECO:0007669"/>
    <property type="project" value="UniProtKB-UniRule"/>
</dbReference>
<comment type="function">
    <text evidence="2 7">Hydrolysis of 6-phosphogluconolactone to 6-phosphogluconate.</text>
</comment>